<keyword evidence="4" id="KW-1185">Reference proteome</keyword>
<proteinExistence type="predicted"/>
<reference evidence="3 4" key="1">
    <citation type="journal article" date="2012" name="Science">
        <title>The Paleozoic origin of enzymatic lignin decomposition reconstructed from 31 fungal genomes.</title>
        <authorList>
            <person name="Floudas D."/>
            <person name="Binder M."/>
            <person name="Riley R."/>
            <person name="Barry K."/>
            <person name="Blanchette R.A."/>
            <person name="Henrissat B."/>
            <person name="Martinez A.T."/>
            <person name="Otillar R."/>
            <person name="Spatafora J.W."/>
            <person name="Yadav J.S."/>
            <person name="Aerts A."/>
            <person name="Benoit I."/>
            <person name="Boyd A."/>
            <person name="Carlson A."/>
            <person name="Copeland A."/>
            <person name="Coutinho P.M."/>
            <person name="de Vries R.P."/>
            <person name="Ferreira P."/>
            <person name="Findley K."/>
            <person name="Foster B."/>
            <person name="Gaskell J."/>
            <person name="Glotzer D."/>
            <person name="Gorecki P."/>
            <person name="Heitman J."/>
            <person name="Hesse C."/>
            <person name="Hori C."/>
            <person name="Igarashi K."/>
            <person name="Jurgens J.A."/>
            <person name="Kallen N."/>
            <person name="Kersten P."/>
            <person name="Kohler A."/>
            <person name="Kuees U."/>
            <person name="Kumar T.K.A."/>
            <person name="Kuo A."/>
            <person name="LaButti K."/>
            <person name="Larrondo L.F."/>
            <person name="Lindquist E."/>
            <person name="Ling A."/>
            <person name="Lombard V."/>
            <person name="Lucas S."/>
            <person name="Lundell T."/>
            <person name="Martin R."/>
            <person name="McLaughlin D.J."/>
            <person name="Morgenstern I."/>
            <person name="Morin E."/>
            <person name="Murat C."/>
            <person name="Nagy L.G."/>
            <person name="Nolan M."/>
            <person name="Ohm R.A."/>
            <person name="Patyshakuliyeva A."/>
            <person name="Rokas A."/>
            <person name="Ruiz-Duenas F.J."/>
            <person name="Sabat G."/>
            <person name="Salamov A."/>
            <person name="Samejima M."/>
            <person name="Schmutz J."/>
            <person name="Slot J.C."/>
            <person name="St John F."/>
            <person name="Stenlid J."/>
            <person name="Sun H."/>
            <person name="Sun S."/>
            <person name="Syed K."/>
            <person name="Tsang A."/>
            <person name="Wiebenga A."/>
            <person name="Young D."/>
            <person name="Pisabarro A."/>
            <person name="Eastwood D.C."/>
            <person name="Martin F."/>
            <person name="Cullen D."/>
            <person name="Grigoriev I.V."/>
            <person name="Hibbett D.S."/>
        </authorList>
    </citation>
    <scope>NUCLEOTIDE SEQUENCE</scope>
    <source>
        <strain evidence="4">FP-58527</strain>
    </source>
</reference>
<dbReference type="Proteomes" id="UP000015241">
    <property type="component" value="Unassembled WGS sequence"/>
</dbReference>
<evidence type="ECO:0000313" key="4">
    <source>
        <dbReference type="Proteomes" id="UP000015241"/>
    </source>
</evidence>
<evidence type="ECO:0000256" key="1">
    <source>
        <dbReference type="SAM" id="MobiDB-lite"/>
    </source>
</evidence>
<accession>S8FAD1</accession>
<feature type="region of interest" description="Disordered" evidence="1">
    <location>
        <begin position="95"/>
        <end position="152"/>
    </location>
</feature>
<name>S8FAD1_FOMSC</name>
<dbReference type="HOGENOM" id="CLU_1722412_0_0_1"/>
<keyword evidence="2" id="KW-0732">Signal</keyword>
<gene>
    <name evidence="3" type="ORF">FOMPIDRAFT_1025745</name>
</gene>
<protein>
    <submittedName>
        <fullName evidence="3">Uncharacterized protein</fullName>
    </submittedName>
</protein>
<feature type="chain" id="PRO_5004563681" evidence="2">
    <location>
        <begin position="22"/>
        <end position="152"/>
    </location>
</feature>
<evidence type="ECO:0000313" key="3">
    <source>
        <dbReference type="EMBL" id="EPS95559.1"/>
    </source>
</evidence>
<sequence>MRRDSMLPFVLLAVAAAPSLALPVAQSTRELATDVYERDVADDVNLYARDDGALDLFERSEYEARDDEGLTELLARAVDEVLSARSGNGFGHGYQAFISGQHEQQVPTHHDVEHAPARHHTPPPSYTPKRPDSPPCPELGSAASTDWVVDLD</sequence>
<dbReference type="OrthoDB" id="10536273at2759"/>
<dbReference type="EMBL" id="KE504205">
    <property type="protein sequence ID" value="EPS95559.1"/>
    <property type="molecule type" value="Genomic_DNA"/>
</dbReference>
<dbReference type="InParanoid" id="S8FAD1"/>
<feature type="signal peptide" evidence="2">
    <location>
        <begin position="1"/>
        <end position="21"/>
    </location>
</feature>
<evidence type="ECO:0000256" key="2">
    <source>
        <dbReference type="SAM" id="SignalP"/>
    </source>
</evidence>
<organism evidence="3 4">
    <name type="scientific">Fomitopsis schrenkii</name>
    <name type="common">Brown rot fungus</name>
    <dbReference type="NCBI Taxonomy" id="2126942"/>
    <lineage>
        <taxon>Eukaryota</taxon>
        <taxon>Fungi</taxon>
        <taxon>Dikarya</taxon>
        <taxon>Basidiomycota</taxon>
        <taxon>Agaricomycotina</taxon>
        <taxon>Agaricomycetes</taxon>
        <taxon>Polyporales</taxon>
        <taxon>Fomitopsis</taxon>
    </lineage>
</organism>
<dbReference type="AlphaFoldDB" id="S8FAD1"/>